<keyword evidence="5" id="KW-1185">Reference proteome</keyword>
<dbReference type="InterPro" id="IPR010840">
    <property type="entry name" value="YqiJ_OB"/>
</dbReference>
<dbReference type="Pfam" id="PF07290">
    <property type="entry name" value="YqiJ_OB"/>
    <property type="match status" value="1"/>
</dbReference>
<reference evidence="4" key="1">
    <citation type="journal article" date="2014" name="Int. J. Syst. Evol. Microbiol.">
        <title>Complete genome of a new Firmicutes species belonging to the dominant human colonic microbiota ('Ruminococcus bicirculans') reveals two chromosomes and a selective capacity to utilize plant glucans.</title>
        <authorList>
            <consortium name="NISC Comparative Sequencing Program"/>
            <person name="Wegmann U."/>
            <person name="Louis P."/>
            <person name="Goesmann A."/>
            <person name="Henrissat B."/>
            <person name="Duncan S.H."/>
            <person name="Flint H.J."/>
        </authorList>
    </citation>
    <scope>NUCLEOTIDE SEQUENCE</scope>
    <source>
        <strain evidence="4">NBRC 103855</strain>
    </source>
</reference>
<feature type="domain" description="Inner membrane protein YqiJ OB-fold" evidence="2">
    <location>
        <begin position="105"/>
        <end position="167"/>
    </location>
</feature>
<evidence type="ECO:0000313" key="5">
    <source>
        <dbReference type="Proteomes" id="UP001161406"/>
    </source>
</evidence>
<keyword evidence="1" id="KW-0472">Membrane</keyword>
<dbReference type="Pfam" id="PF21001">
    <property type="entry name" value="YqiJ_N"/>
    <property type="match status" value="1"/>
</dbReference>
<keyword evidence="1" id="KW-0812">Transmembrane</keyword>
<protein>
    <recommendedName>
        <fullName evidence="6">DUF1449 family protein</fullName>
    </recommendedName>
</protein>
<gene>
    <name evidence="4" type="ORF">GCM10007913_19680</name>
</gene>
<organism evidence="4 5">
    <name type="scientific">Devosia yakushimensis</name>
    <dbReference type="NCBI Taxonomy" id="470028"/>
    <lineage>
        <taxon>Bacteria</taxon>
        <taxon>Pseudomonadati</taxon>
        <taxon>Pseudomonadota</taxon>
        <taxon>Alphaproteobacteria</taxon>
        <taxon>Hyphomicrobiales</taxon>
        <taxon>Devosiaceae</taxon>
        <taxon>Devosia</taxon>
    </lineage>
</organism>
<feature type="transmembrane region" description="Helical" evidence="1">
    <location>
        <begin position="32"/>
        <end position="52"/>
    </location>
</feature>
<comment type="caution">
    <text evidence="4">The sequence shown here is derived from an EMBL/GenBank/DDBJ whole genome shotgun (WGS) entry which is preliminary data.</text>
</comment>
<name>A0ABQ5UDQ6_9HYPH</name>
<feature type="domain" description="Inner membrane protein YqiJ N-terminal" evidence="3">
    <location>
        <begin position="1"/>
        <end position="81"/>
    </location>
</feature>
<sequence length="174" mass="18671">MDSALPDFDADVGEIELGPLSQTLSWLSFGKLPALVVIILFTASFGLIGFAGQEVLRRTLGFALDPWVASIPAAIAAAFATRHLGLGLARIMPKEETEAVSTKAFVGRVATVFRGIARVGHPAEAKLVDIHGKTHYLLIEPDAGEVDMPEGSEVVIIRQEGPVYRAITRLKPIE</sequence>
<evidence type="ECO:0008006" key="6">
    <source>
        <dbReference type="Google" id="ProtNLM"/>
    </source>
</evidence>
<evidence type="ECO:0000313" key="4">
    <source>
        <dbReference type="EMBL" id="GLQ10036.1"/>
    </source>
</evidence>
<evidence type="ECO:0000256" key="1">
    <source>
        <dbReference type="SAM" id="Phobius"/>
    </source>
</evidence>
<reference evidence="4" key="2">
    <citation type="submission" date="2023-01" db="EMBL/GenBank/DDBJ databases">
        <title>Draft genome sequence of Devosia yakushimensis strain NBRC 103855.</title>
        <authorList>
            <person name="Sun Q."/>
            <person name="Mori K."/>
        </authorList>
    </citation>
    <scope>NUCLEOTIDE SEQUENCE</scope>
    <source>
        <strain evidence="4">NBRC 103855</strain>
    </source>
</reference>
<dbReference type="EMBL" id="BSNG01000001">
    <property type="protein sequence ID" value="GLQ10036.1"/>
    <property type="molecule type" value="Genomic_DNA"/>
</dbReference>
<evidence type="ECO:0000259" key="2">
    <source>
        <dbReference type="Pfam" id="PF07290"/>
    </source>
</evidence>
<dbReference type="InterPro" id="IPR048376">
    <property type="entry name" value="YqiJ_N"/>
</dbReference>
<proteinExistence type="predicted"/>
<accession>A0ABQ5UDQ6</accession>
<keyword evidence="1" id="KW-1133">Transmembrane helix</keyword>
<evidence type="ECO:0000259" key="3">
    <source>
        <dbReference type="Pfam" id="PF21001"/>
    </source>
</evidence>
<dbReference type="Proteomes" id="UP001161406">
    <property type="component" value="Unassembled WGS sequence"/>
</dbReference>